<name>A0AA88A1C8_FICCA</name>
<reference evidence="2" key="1">
    <citation type="submission" date="2023-07" db="EMBL/GenBank/DDBJ databases">
        <title>draft genome sequence of fig (Ficus carica).</title>
        <authorList>
            <person name="Takahashi T."/>
            <person name="Nishimura K."/>
        </authorList>
    </citation>
    <scope>NUCLEOTIDE SEQUENCE</scope>
</reference>
<protein>
    <recommendedName>
        <fullName evidence="4">Organ specific protein</fullName>
    </recommendedName>
</protein>
<accession>A0AA88A1C8</accession>
<dbReference type="Pfam" id="PF10950">
    <property type="entry name" value="Organ_specific"/>
    <property type="match status" value="1"/>
</dbReference>
<gene>
    <name evidence="2" type="ORF">TIFTF001_006797</name>
</gene>
<dbReference type="PANTHER" id="PTHR33731">
    <property type="entry name" value="PROTEIN, PUTATIVE-RELATED"/>
    <property type="match status" value="1"/>
</dbReference>
<proteinExistence type="predicted"/>
<dbReference type="EMBL" id="BTGU01000007">
    <property type="protein sequence ID" value="GMN37423.1"/>
    <property type="molecule type" value="Genomic_DNA"/>
</dbReference>
<sequence length="136" mass="15257">MKSPYALILAVLLFLLLACSYTESRKDLTGEYWRNVMKDQPMPEAIHALIIENSDSSTVSNDKTNCHGSAYDGHDHHVNAFTEEFEPTLNISAYPDDKITDAKTKFVSFTGNVSIKENMSFAKDFKPTPNISAYND</sequence>
<evidence type="ECO:0000256" key="1">
    <source>
        <dbReference type="SAM" id="SignalP"/>
    </source>
</evidence>
<dbReference type="InterPro" id="IPR024489">
    <property type="entry name" value="Organ_specific_prot"/>
</dbReference>
<evidence type="ECO:0000313" key="2">
    <source>
        <dbReference type="EMBL" id="GMN37423.1"/>
    </source>
</evidence>
<organism evidence="2 3">
    <name type="scientific">Ficus carica</name>
    <name type="common">Common fig</name>
    <dbReference type="NCBI Taxonomy" id="3494"/>
    <lineage>
        <taxon>Eukaryota</taxon>
        <taxon>Viridiplantae</taxon>
        <taxon>Streptophyta</taxon>
        <taxon>Embryophyta</taxon>
        <taxon>Tracheophyta</taxon>
        <taxon>Spermatophyta</taxon>
        <taxon>Magnoliopsida</taxon>
        <taxon>eudicotyledons</taxon>
        <taxon>Gunneridae</taxon>
        <taxon>Pentapetalae</taxon>
        <taxon>rosids</taxon>
        <taxon>fabids</taxon>
        <taxon>Rosales</taxon>
        <taxon>Moraceae</taxon>
        <taxon>Ficeae</taxon>
        <taxon>Ficus</taxon>
    </lineage>
</organism>
<feature type="signal peptide" evidence="1">
    <location>
        <begin position="1"/>
        <end position="24"/>
    </location>
</feature>
<dbReference type="PROSITE" id="PS51257">
    <property type="entry name" value="PROKAR_LIPOPROTEIN"/>
    <property type="match status" value="1"/>
</dbReference>
<comment type="caution">
    <text evidence="2">The sequence shown here is derived from an EMBL/GenBank/DDBJ whole genome shotgun (WGS) entry which is preliminary data.</text>
</comment>
<dbReference type="PANTHER" id="PTHR33731:SF2">
    <property type="entry name" value="ORGAN-SPECIFIC PROTEIN S2-LIKE"/>
    <property type="match status" value="1"/>
</dbReference>
<evidence type="ECO:0008006" key="4">
    <source>
        <dbReference type="Google" id="ProtNLM"/>
    </source>
</evidence>
<keyword evidence="3" id="KW-1185">Reference proteome</keyword>
<feature type="chain" id="PRO_5041682260" description="Organ specific protein" evidence="1">
    <location>
        <begin position="25"/>
        <end position="136"/>
    </location>
</feature>
<dbReference type="Proteomes" id="UP001187192">
    <property type="component" value="Unassembled WGS sequence"/>
</dbReference>
<keyword evidence="1" id="KW-0732">Signal</keyword>
<evidence type="ECO:0000313" key="3">
    <source>
        <dbReference type="Proteomes" id="UP001187192"/>
    </source>
</evidence>
<dbReference type="AlphaFoldDB" id="A0AA88A1C8"/>